<sequence>MHAPSIRHHVVIMLLCTAMIPLAAAPFAEATEPQLRNITRLTSDGDNGEAYFSWDDQHLIWQSDRGGYACDKIWTMRIDGTNKRMVSPNHGAHTCSFFFPGNTSIVFASTSHLEGACPRPPDARLTRKYRYTWPLHPHDIYIANADGSGLQRLTTNPKYDAEPIISADGKHIVFGSKREGDLDIYMMNADGSNLKRLTQRVGYDGGPWFSPDGSKIVWRAWYPETKAELETWREWMQHDYIAAVPLDIWVMNADGSDKRRLTANGATNWAPSWHPDGKRIIFSSNMDDWRAERKTYGHNFELYLIRLDGTGLTRLTFNTVFDSFPMFSNDGSKLVFASNRDPDKPRATDIYIADWAAEGAK</sequence>
<dbReference type="AlphaFoldDB" id="W4L623"/>
<keyword evidence="2" id="KW-0732">Signal</keyword>
<keyword evidence="4" id="KW-1185">Reference proteome</keyword>
<name>W4L623_ENTF1</name>
<comment type="caution">
    <text evidence="3">The sequence shown here is derived from an EMBL/GenBank/DDBJ whole genome shotgun (WGS) entry which is preliminary data.</text>
</comment>
<dbReference type="Proteomes" id="UP000019141">
    <property type="component" value="Unassembled WGS sequence"/>
</dbReference>
<evidence type="ECO:0000313" key="4">
    <source>
        <dbReference type="Proteomes" id="UP000019141"/>
    </source>
</evidence>
<feature type="signal peptide" evidence="2">
    <location>
        <begin position="1"/>
        <end position="23"/>
    </location>
</feature>
<gene>
    <name evidence="3" type="ORF">ETSY1_38930</name>
</gene>
<dbReference type="PATRIC" id="fig|1429438.4.peg.7304"/>
<organism evidence="3 4">
    <name type="scientific">Entotheonella factor</name>
    <dbReference type="NCBI Taxonomy" id="1429438"/>
    <lineage>
        <taxon>Bacteria</taxon>
        <taxon>Pseudomonadati</taxon>
        <taxon>Nitrospinota/Tectimicrobiota group</taxon>
        <taxon>Candidatus Tectimicrobiota</taxon>
        <taxon>Candidatus Entotheonellia</taxon>
        <taxon>Candidatus Entotheonellales</taxon>
        <taxon>Candidatus Entotheonellaceae</taxon>
        <taxon>Candidatus Entotheonella</taxon>
    </lineage>
</organism>
<feature type="chain" id="PRO_5004845626" evidence="2">
    <location>
        <begin position="24"/>
        <end position="361"/>
    </location>
</feature>
<evidence type="ECO:0000313" key="3">
    <source>
        <dbReference type="EMBL" id="ETW93507.1"/>
    </source>
</evidence>
<accession>W4L623</accession>
<dbReference type="PANTHER" id="PTHR36842:SF1">
    <property type="entry name" value="PROTEIN TOLB"/>
    <property type="match status" value="1"/>
</dbReference>
<dbReference type="EMBL" id="AZHW01001224">
    <property type="protein sequence ID" value="ETW93507.1"/>
    <property type="molecule type" value="Genomic_DNA"/>
</dbReference>
<comment type="similarity">
    <text evidence="1">Belongs to the TolB family.</text>
</comment>
<reference evidence="3 4" key="1">
    <citation type="journal article" date="2014" name="Nature">
        <title>An environmental bacterial taxon with a large and distinct metabolic repertoire.</title>
        <authorList>
            <person name="Wilson M.C."/>
            <person name="Mori T."/>
            <person name="Ruckert C."/>
            <person name="Uria A.R."/>
            <person name="Helf M.J."/>
            <person name="Takada K."/>
            <person name="Gernert C."/>
            <person name="Steffens U.A."/>
            <person name="Heycke N."/>
            <person name="Schmitt S."/>
            <person name="Rinke C."/>
            <person name="Helfrich E.J."/>
            <person name="Brachmann A.O."/>
            <person name="Gurgui C."/>
            <person name="Wakimoto T."/>
            <person name="Kracht M."/>
            <person name="Crusemann M."/>
            <person name="Hentschel U."/>
            <person name="Abe I."/>
            <person name="Matsunaga S."/>
            <person name="Kalinowski J."/>
            <person name="Takeyama H."/>
            <person name="Piel J."/>
        </authorList>
    </citation>
    <scope>NUCLEOTIDE SEQUENCE [LARGE SCALE GENOMIC DNA]</scope>
    <source>
        <strain evidence="4">TSY1</strain>
    </source>
</reference>
<proteinExistence type="inferred from homology"/>
<dbReference type="SUPFAM" id="SSF82171">
    <property type="entry name" value="DPP6 N-terminal domain-like"/>
    <property type="match status" value="1"/>
</dbReference>
<protein>
    <submittedName>
        <fullName evidence="3">Uncharacterized protein</fullName>
    </submittedName>
</protein>
<dbReference type="PANTHER" id="PTHR36842">
    <property type="entry name" value="PROTEIN TOLB HOMOLOG"/>
    <property type="match status" value="1"/>
</dbReference>
<dbReference type="Pfam" id="PF07676">
    <property type="entry name" value="PD40"/>
    <property type="match status" value="4"/>
</dbReference>
<dbReference type="InterPro" id="IPR011042">
    <property type="entry name" value="6-blade_b-propeller_TolB-like"/>
</dbReference>
<dbReference type="InterPro" id="IPR011659">
    <property type="entry name" value="WD40"/>
</dbReference>
<dbReference type="HOGENOM" id="CLU_048333_0_0_7"/>
<dbReference type="Gene3D" id="2.120.10.30">
    <property type="entry name" value="TolB, C-terminal domain"/>
    <property type="match status" value="3"/>
</dbReference>
<evidence type="ECO:0000256" key="1">
    <source>
        <dbReference type="ARBA" id="ARBA00009820"/>
    </source>
</evidence>
<evidence type="ECO:0000256" key="2">
    <source>
        <dbReference type="SAM" id="SignalP"/>
    </source>
</evidence>